<proteinExistence type="inferred from homology"/>
<comment type="cofactor">
    <cofactor evidence="12 13">
        <name>Mn(2+)</name>
        <dbReference type="ChEBI" id="CHEBI:29035"/>
    </cofactor>
    <text evidence="12 13">Binds 2 manganese ions per subunit.</text>
</comment>
<keyword evidence="7 12" id="KW-0464">Manganese</keyword>
<evidence type="ECO:0000313" key="15">
    <source>
        <dbReference type="Proteomes" id="UP000034954"/>
    </source>
</evidence>
<evidence type="ECO:0000256" key="9">
    <source>
        <dbReference type="ARBA" id="ARBA00049514"/>
    </source>
</evidence>
<keyword evidence="2 13" id="KW-0436">Ligase</keyword>
<dbReference type="PROSITE" id="PS01288">
    <property type="entry name" value="UPF0027"/>
    <property type="match status" value="1"/>
</dbReference>
<feature type="binding site" evidence="11">
    <location>
        <begin position="406"/>
        <end position="409"/>
    </location>
    <ligand>
        <name>GMP</name>
        <dbReference type="ChEBI" id="CHEBI:58115"/>
    </ligand>
</feature>
<feature type="binding site" evidence="11">
    <location>
        <position position="387"/>
    </location>
    <ligand>
        <name>GMP</name>
        <dbReference type="ChEBI" id="CHEBI:58115"/>
    </ligand>
</feature>
<dbReference type="PANTHER" id="PTHR11118:SF1">
    <property type="entry name" value="RNA-SPLICING LIGASE RTCB HOMOLOG"/>
    <property type="match status" value="1"/>
</dbReference>
<evidence type="ECO:0000256" key="11">
    <source>
        <dbReference type="PIRSR" id="PIRSR601233-2"/>
    </source>
</evidence>
<feature type="binding site" evidence="11">
    <location>
        <position position="482"/>
    </location>
    <ligand>
        <name>GMP</name>
        <dbReference type="ChEBI" id="CHEBI:58115"/>
    </ligand>
</feature>
<dbReference type="PANTHER" id="PTHR11118">
    <property type="entry name" value="RNA-SPLICING LIGASE RTCB HOMOLOG"/>
    <property type="match status" value="1"/>
</dbReference>
<dbReference type="GO" id="GO:0170057">
    <property type="term" value="F:RNA ligase (GTP) activity"/>
    <property type="evidence" value="ECO:0007669"/>
    <property type="project" value="UniProtKB-EC"/>
</dbReference>
<comment type="subunit">
    <text evidence="13">Monomer.</text>
</comment>
<dbReference type="InterPro" id="IPR001233">
    <property type="entry name" value="RtcB"/>
</dbReference>
<evidence type="ECO:0000256" key="5">
    <source>
        <dbReference type="ARBA" id="ARBA00022800"/>
    </source>
</evidence>
<dbReference type="FunFam" id="3.90.1860.10:FF:000001">
    <property type="entry name" value="tRNA-splicing ligase RtcB homolog"/>
    <property type="match status" value="1"/>
</dbReference>
<evidence type="ECO:0000256" key="13">
    <source>
        <dbReference type="RuleBase" id="RU371113"/>
    </source>
</evidence>
<dbReference type="Pfam" id="PF01139">
    <property type="entry name" value="RtcB"/>
    <property type="match status" value="1"/>
</dbReference>
<dbReference type="EMBL" id="LAQJ01000209">
    <property type="protein sequence ID" value="KKO19210.1"/>
    <property type="molecule type" value="Genomic_DNA"/>
</dbReference>
<evidence type="ECO:0000256" key="2">
    <source>
        <dbReference type="ARBA" id="ARBA00022598"/>
    </source>
</evidence>
<feature type="binding site" evidence="11">
    <location>
        <begin position="205"/>
        <end position="209"/>
    </location>
    <ligand>
        <name>GMP</name>
        <dbReference type="ChEBI" id="CHEBI:58115"/>
    </ligand>
</feature>
<organism evidence="14 15">
    <name type="scientific">Candidatus Brocadia fulgida</name>
    <dbReference type="NCBI Taxonomy" id="380242"/>
    <lineage>
        <taxon>Bacteria</taxon>
        <taxon>Pseudomonadati</taxon>
        <taxon>Planctomycetota</taxon>
        <taxon>Candidatus Brocadiia</taxon>
        <taxon>Candidatus Brocadiales</taxon>
        <taxon>Candidatus Brocadiaceae</taxon>
        <taxon>Candidatus Brocadia</taxon>
    </lineage>
</organism>
<dbReference type="InterPro" id="IPR036025">
    <property type="entry name" value="RtcB-like_sf"/>
</dbReference>
<evidence type="ECO:0000256" key="8">
    <source>
        <dbReference type="ARBA" id="ARBA00047746"/>
    </source>
</evidence>
<feature type="binding site" evidence="11">
    <location>
        <begin position="331"/>
        <end position="332"/>
    </location>
    <ligand>
        <name>GMP</name>
        <dbReference type="ChEBI" id="CHEBI:58115"/>
    </ligand>
</feature>
<feature type="binding site" evidence="12">
    <location>
        <position position="237"/>
    </location>
    <ligand>
        <name>Mn(2+)</name>
        <dbReference type="ChEBI" id="CHEBI:29035"/>
        <label>2</label>
    </ligand>
</feature>
<feature type="binding site" evidence="11">
    <location>
        <begin position="380"/>
        <end position="383"/>
    </location>
    <ligand>
        <name>GMP</name>
        <dbReference type="ChEBI" id="CHEBI:58115"/>
    </ligand>
</feature>
<dbReference type="SUPFAM" id="SSF103365">
    <property type="entry name" value="Hypothetical protein PH1602"/>
    <property type="match status" value="1"/>
</dbReference>
<dbReference type="EC" id="6.5.1.-" evidence="13"/>
<comment type="catalytic activity">
    <reaction evidence="9">
        <text>a 3'-end 2',3'-cyclophospho-ribonucleotide-RNA + a 5'-end dephospho-ribonucleoside-RNA + GTP + H2O = a ribonucleotidyl-ribonucleotide-RNA + GMP + diphosphate + H(+)</text>
        <dbReference type="Rhea" id="RHEA:68080"/>
        <dbReference type="Rhea" id="RHEA-COMP:10464"/>
        <dbReference type="Rhea" id="RHEA-COMP:13936"/>
        <dbReference type="Rhea" id="RHEA-COMP:17355"/>
        <dbReference type="ChEBI" id="CHEBI:15377"/>
        <dbReference type="ChEBI" id="CHEBI:15378"/>
        <dbReference type="ChEBI" id="CHEBI:33019"/>
        <dbReference type="ChEBI" id="CHEBI:37565"/>
        <dbReference type="ChEBI" id="CHEBI:58115"/>
        <dbReference type="ChEBI" id="CHEBI:83064"/>
        <dbReference type="ChEBI" id="CHEBI:138284"/>
        <dbReference type="ChEBI" id="CHEBI:173118"/>
        <dbReference type="EC" id="6.5.1.8"/>
    </reaction>
</comment>
<dbReference type="GO" id="GO:0006396">
    <property type="term" value="P:RNA processing"/>
    <property type="evidence" value="ECO:0007669"/>
    <property type="project" value="InterPro"/>
</dbReference>
<dbReference type="AlphaFoldDB" id="A0A0M2UUD1"/>
<evidence type="ECO:0000313" key="14">
    <source>
        <dbReference type="EMBL" id="KKO19210.1"/>
    </source>
</evidence>
<evidence type="ECO:0000256" key="1">
    <source>
        <dbReference type="ARBA" id="ARBA00008071"/>
    </source>
</evidence>
<feature type="binding site" evidence="12">
    <location>
        <position position="97"/>
    </location>
    <ligand>
        <name>Mn(2+)</name>
        <dbReference type="ChEBI" id="CHEBI:29035"/>
        <label>1</label>
    </ligand>
</feature>
<feature type="binding site" evidence="12">
    <location>
        <position position="206"/>
    </location>
    <ligand>
        <name>Mn(2+)</name>
        <dbReference type="ChEBI" id="CHEBI:29035"/>
        <label>1</label>
    </ligand>
</feature>
<dbReference type="GO" id="GO:0005525">
    <property type="term" value="F:GTP binding"/>
    <property type="evidence" value="ECO:0007669"/>
    <property type="project" value="UniProtKB-KW"/>
</dbReference>
<dbReference type="Gene3D" id="3.90.1860.10">
    <property type="entry name" value="tRNA-splicing ligase RtcB"/>
    <property type="match status" value="1"/>
</dbReference>
<evidence type="ECO:0000256" key="6">
    <source>
        <dbReference type="ARBA" id="ARBA00023134"/>
    </source>
</evidence>
<keyword evidence="3 12" id="KW-0479">Metal-binding</keyword>
<evidence type="ECO:0000256" key="10">
    <source>
        <dbReference type="PIRSR" id="PIRSR601233-1"/>
    </source>
</evidence>
<evidence type="ECO:0000256" key="7">
    <source>
        <dbReference type="ARBA" id="ARBA00023211"/>
    </source>
</evidence>
<keyword evidence="4 11" id="KW-0547">Nucleotide-binding</keyword>
<dbReference type="Proteomes" id="UP000034954">
    <property type="component" value="Unassembled WGS sequence"/>
</dbReference>
<comment type="catalytic activity">
    <reaction evidence="8">
        <text>a 3'-end 3'-phospho-ribonucleotide-RNA + a 5'-end dephospho-ribonucleoside-RNA + GTP = a ribonucleotidyl-ribonucleotide-RNA + GMP + diphosphate</text>
        <dbReference type="Rhea" id="RHEA:68076"/>
        <dbReference type="Rhea" id="RHEA-COMP:10463"/>
        <dbReference type="Rhea" id="RHEA-COMP:13936"/>
        <dbReference type="Rhea" id="RHEA-COMP:17355"/>
        <dbReference type="ChEBI" id="CHEBI:33019"/>
        <dbReference type="ChEBI" id="CHEBI:37565"/>
        <dbReference type="ChEBI" id="CHEBI:58115"/>
        <dbReference type="ChEBI" id="CHEBI:83062"/>
        <dbReference type="ChEBI" id="CHEBI:138284"/>
        <dbReference type="ChEBI" id="CHEBI:173118"/>
        <dbReference type="EC" id="6.5.1.8"/>
    </reaction>
</comment>
<dbReference type="GO" id="GO:0046872">
    <property type="term" value="F:metal ion binding"/>
    <property type="evidence" value="ECO:0007669"/>
    <property type="project" value="UniProtKB-UniRule"/>
</dbReference>
<reference evidence="14 15" key="1">
    <citation type="journal article" date="2013" name="BMC Microbiol.">
        <title>Identification of the type II cytochrome c maturation pathway in anammox bacteria by comparative genomics.</title>
        <authorList>
            <person name="Ferousi C."/>
            <person name="Speth D.R."/>
            <person name="Reimann J."/>
            <person name="Op den Camp H.J."/>
            <person name="Allen J.W."/>
            <person name="Keltjens J.T."/>
            <person name="Jetten M.S."/>
        </authorList>
    </citation>
    <scope>NUCLEOTIDE SEQUENCE [LARGE SCALE GENOMIC DNA]</scope>
    <source>
        <strain evidence="14">RU1</strain>
    </source>
</reference>
<dbReference type="GO" id="GO:0042245">
    <property type="term" value="P:RNA repair"/>
    <property type="evidence" value="ECO:0007669"/>
    <property type="project" value="UniProtKB-KW"/>
</dbReference>
<evidence type="ECO:0000256" key="4">
    <source>
        <dbReference type="ARBA" id="ARBA00022741"/>
    </source>
</evidence>
<feature type="binding site" evidence="12">
    <location>
        <position position="331"/>
    </location>
    <ligand>
        <name>Mn(2+)</name>
        <dbReference type="ChEBI" id="CHEBI:29035"/>
        <label>2</label>
    </ligand>
</feature>
<keyword evidence="5" id="KW-0692">RNA repair</keyword>
<comment type="caution">
    <text evidence="14">The sequence shown here is derived from an EMBL/GenBank/DDBJ whole genome shotgun (WGS) entry which is preliminary data.</text>
</comment>
<evidence type="ECO:0000256" key="3">
    <source>
        <dbReference type="ARBA" id="ARBA00022723"/>
    </source>
</evidence>
<dbReference type="PATRIC" id="fig|380242.3.peg.2606"/>
<protein>
    <recommendedName>
        <fullName evidence="13">tRNA-splicing ligase RtcB</fullName>
        <ecNumber evidence="13">6.5.1.-</ecNumber>
    </recommendedName>
</protein>
<name>A0A0M2UUD1_9BACT</name>
<keyword evidence="15" id="KW-1185">Reference proteome</keyword>
<sequence>MADDKYKIQKIDDYRWRIPREGKMRVDGIVYANEQMMKEIQKDESLQQVINVAHLPGIIGHSLGMPDIHWGYGFPIGGVAAFDVDEGVVSPGGVGYDINCGVRLLRTGLYQKEIASALESLVNTLFSNIPSGVGSHRKDLKLSQQDEKSVLKNGARWAVSQGYGTKEDLEHIEEQGCIAGADPELISDRAIERGLAQLGTLGSGNHFVEVGYVSEVYDESVARVLGLEEGGITIVVHTGSRGLGYQVCDDFLRLMINASRKYNIELPDRQLCCAPINSPEGREYLAAMACAANYAFANRQMITHWVRESFERALNISQKESKIATIYDVGHNIAKFEEHIVEGKKRRLCVHRKGATRAFPPHHPNTPDVYKSVGQPVLIPGDMGRCSYVLVGTEKAYTHTFGSTCHGAGRVMSRNQATRSAKGRNIAVELRERGILVRADSRATLVEEMPEAYKDVTEVVDVVDRAGISKKVVQLKPLCVIKG</sequence>
<gene>
    <name evidence="13" type="primary">rtcB</name>
    <name evidence="14" type="ORF">BROFUL_02088</name>
</gene>
<dbReference type="GO" id="GO:0003972">
    <property type="term" value="F:RNA ligase (ATP) activity"/>
    <property type="evidence" value="ECO:0007669"/>
    <property type="project" value="TreeGrafter"/>
</dbReference>
<comment type="similarity">
    <text evidence="1 13">Belongs to the RtcB family.</text>
</comment>
<evidence type="ECO:0000256" key="12">
    <source>
        <dbReference type="PIRSR" id="PIRSR601233-3"/>
    </source>
</evidence>
<feature type="active site" description="GMP-histidine intermediate" evidence="10">
    <location>
        <position position="406"/>
    </location>
</feature>
<accession>A0A0M2UUD1</accession>
<keyword evidence="6 11" id="KW-0342">GTP-binding</keyword>